<reference evidence="3 4" key="1">
    <citation type="submission" date="2016-10" db="EMBL/GenBank/DDBJ databases">
        <authorList>
            <person name="de Groot N.N."/>
        </authorList>
    </citation>
    <scope>NUCLEOTIDE SEQUENCE [LARGE SCALE GENOMIC DNA]</scope>
    <source>
        <strain evidence="3 4">DSM 44945</strain>
    </source>
</reference>
<evidence type="ECO:0000256" key="1">
    <source>
        <dbReference type="ARBA" id="ARBA00011040"/>
    </source>
</evidence>
<evidence type="ECO:0000313" key="3">
    <source>
        <dbReference type="EMBL" id="SFG33012.1"/>
    </source>
</evidence>
<dbReference type="GO" id="GO:0016887">
    <property type="term" value="F:ATP hydrolysis activity"/>
    <property type="evidence" value="ECO:0007669"/>
    <property type="project" value="InterPro"/>
</dbReference>
<evidence type="ECO:0000259" key="2">
    <source>
        <dbReference type="Pfam" id="PF02374"/>
    </source>
</evidence>
<keyword evidence="3" id="KW-0547">Nucleotide-binding</keyword>
<dbReference type="PANTHER" id="PTHR10803">
    <property type="entry name" value="ARSENICAL PUMP-DRIVING ATPASE ARSENITE-TRANSLOCATING ATPASE"/>
    <property type="match status" value="1"/>
</dbReference>
<dbReference type="Proteomes" id="UP000198661">
    <property type="component" value="Unassembled WGS sequence"/>
</dbReference>
<accession>A0A1I2QXI3</accession>
<sequence length="321" mass="36269">MKEHTGERIAFFGGKGGVGKTTCSAAYALALAEKGRRTLLVSTDPAHSLGDLLNVRTGDEACQVRDFLYVREIDPERASRRYLEEAKENMRGLAAPRLWNEVERQMDFAAASPGADEAALFDEMVSVILEAEGAYDRIVFDTAPTGHTLRLLSLPELMGVWIEGMLARRRKTRELRKMLHNASGLADDDQPEDRVYALLQRRKNRFAFARKRLLDPSFTSFYFVVNPERLSILEAFKARNLLNKYGIPVGGVVVNRVIPEQADGAFLAQRREQEKVHLQEVEKRFGDLPLLHIPLEPKDIQGMEGIRAVSERFRRENFGGI</sequence>
<dbReference type="SUPFAM" id="SSF52540">
    <property type="entry name" value="P-loop containing nucleoside triphosphate hydrolases"/>
    <property type="match status" value="1"/>
</dbReference>
<dbReference type="InterPro" id="IPR016300">
    <property type="entry name" value="ATPase_ArsA/GET3"/>
</dbReference>
<dbReference type="EMBL" id="FOOK01000026">
    <property type="protein sequence ID" value="SFG33012.1"/>
    <property type="molecule type" value="Genomic_DNA"/>
</dbReference>
<dbReference type="PANTHER" id="PTHR10803:SF3">
    <property type="entry name" value="ATPASE GET3"/>
    <property type="match status" value="1"/>
</dbReference>
<keyword evidence="4" id="KW-1185">Reference proteome</keyword>
<dbReference type="Pfam" id="PF02374">
    <property type="entry name" value="ArsA_ATPase"/>
    <property type="match status" value="1"/>
</dbReference>
<feature type="domain" description="ArsA/GET3 Anion-transporting ATPase-like" evidence="2">
    <location>
        <begin position="8"/>
        <end position="312"/>
    </location>
</feature>
<dbReference type="Gene3D" id="3.40.50.300">
    <property type="entry name" value="P-loop containing nucleotide triphosphate hydrolases"/>
    <property type="match status" value="1"/>
</dbReference>
<protein>
    <submittedName>
        <fullName evidence="3">Arsenite efflux ATP-binding protein ArsA (TC 3.A.4.1.1)</fullName>
    </submittedName>
</protein>
<organism evidence="3 4">
    <name type="scientific">Planifilum fulgidum</name>
    <dbReference type="NCBI Taxonomy" id="201973"/>
    <lineage>
        <taxon>Bacteria</taxon>
        <taxon>Bacillati</taxon>
        <taxon>Bacillota</taxon>
        <taxon>Bacilli</taxon>
        <taxon>Bacillales</taxon>
        <taxon>Thermoactinomycetaceae</taxon>
        <taxon>Planifilum</taxon>
    </lineage>
</organism>
<dbReference type="STRING" id="201973.SAMN04488025_12646"/>
<comment type="similarity">
    <text evidence="1">Belongs to the arsA ATPase family.</text>
</comment>
<dbReference type="AlphaFoldDB" id="A0A1I2QXI3"/>
<name>A0A1I2QXI3_9BACL</name>
<dbReference type="CDD" id="cd02035">
    <property type="entry name" value="ArsA"/>
    <property type="match status" value="1"/>
</dbReference>
<keyword evidence="3" id="KW-0067">ATP-binding</keyword>
<dbReference type="NCBIfam" id="TIGR00345">
    <property type="entry name" value="GET3_arsA_TRC40"/>
    <property type="match status" value="1"/>
</dbReference>
<gene>
    <name evidence="3" type="ORF">SAMN04488025_12646</name>
</gene>
<evidence type="ECO:0000313" key="4">
    <source>
        <dbReference type="Proteomes" id="UP000198661"/>
    </source>
</evidence>
<dbReference type="GO" id="GO:0005524">
    <property type="term" value="F:ATP binding"/>
    <property type="evidence" value="ECO:0007669"/>
    <property type="project" value="UniProtKB-KW"/>
</dbReference>
<dbReference type="InterPro" id="IPR025723">
    <property type="entry name" value="ArsA/GET3_ATPase-like"/>
</dbReference>
<proteinExistence type="inferred from homology"/>
<dbReference type="InterPro" id="IPR027417">
    <property type="entry name" value="P-loop_NTPase"/>
</dbReference>